<comment type="caution">
    <text evidence="2">The sequence shown here is derived from an EMBL/GenBank/DDBJ whole genome shotgun (WGS) entry which is preliminary data.</text>
</comment>
<evidence type="ECO:0000313" key="3">
    <source>
        <dbReference type="Proteomes" id="UP000022910"/>
    </source>
</evidence>
<dbReference type="OrthoDB" id="2344312at2759"/>
<dbReference type="AlphaFoldDB" id="A0A015LJ40"/>
<dbReference type="HOGENOM" id="CLU_079426_1_0_1"/>
<reference evidence="2 3" key="1">
    <citation type="submission" date="2014-02" db="EMBL/GenBank/DDBJ databases">
        <title>Single nucleus genome sequencing reveals high similarity among nuclei of an endomycorrhizal fungus.</title>
        <authorList>
            <person name="Lin K."/>
            <person name="Geurts R."/>
            <person name="Zhang Z."/>
            <person name="Limpens E."/>
            <person name="Saunders D.G."/>
            <person name="Mu D."/>
            <person name="Pang E."/>
            <person name="Cao H."/>
            <person name="Cha H."/>
            <person name="Lin T."/>
            <person name="Zhou Q."/>
            <person name="Shang Y."/>
            <person name="Li Y."/>
            <person name="Ivanov S."/>
            <person name="Sharma T."/>
            <person name="Velzen R.V."/>
            <person name="Ruijter N.D."/>
            <person name="Aanen D.K."/>
            <person name="Win J."/>
            <person name="Kamoun S."/>
            <person name="Bisseling T."/>
            <person name="Huang S."/>
        </authorList>
    </citation>
    <scope>NUCLEOTIDE SEQUENCE [LARGE SCALE GENOMIC DNA]</scope>
    <source>
        <strain evidence="3">DAOM197198w</strain>
    </source>
</reference>
<gene>
    <name evidence="2" type="ORF">RirG_230760</name>
</gene>
<accession>A0A015LJ40</accession>
<dbReference type="Proteomes" id="UP000022910">
    <property type="component" value="Unassembled WGS sequence"/>
</dbReference>
<proteinExistence type="predicted"/>
<dbReference type="PANTHER" id="PTHR35393:SF1">
    <property type="entry name" value="SNOAL-LIKE DOMAIN-CONTAINING PROTEIN"/>
    <property type="match status" value="1"/>
</dbReference>
<keyword evidence="3" id="KW-1185">Reference proteome</keyword>
<sequence>MDNPVKEIPKVANNIFANPDKSLLEKEVKRSYIPNFEFHHFLVDVSPRPGSRERVIRLFKFFRGCFWSNKLQINEISYNEESGKMFLDVTQHLQPLLYPWIVVPVRVVVEYYFRRNDAGKYFICRQDDFIEPEELMGVIVPYLGPMAVRAAKTVAASFSELVVSIFELTGWS</sequence>
<dbReference type="EMBL" id="JEMT01028411">
    <property type="protein sequence ID" value="EXX54833.1"/>
    <property type="molecule type" value="Genomic_DNA"/>
</dbReference>
<feature type="domain" description="SigF-like NTF2-like" evidence="1">
    <location>
        <begin position="1"/>
        <end position="171"/>
    </location>
</feature>
<evidence type="ECO:0000313" key="2">
    <source>
        <dbReference type="EMBL" id="EXX54833.1"/>
    </source>
</evidence>
<dbReference type="PANTHER" id="PTHR35393">
    <property type="entry name" value="CHROMOSOME 1, WHOLE GENOME SHOTGUN SEQUENCE"/>
    <property type="match status" value="1"/>
</dbReference>
<dbReference type="Pfam" id="PF24840">
    <property type="entry name" value="NTF2_SigF"/>
    <property type="match status" value="1"/>
</dbReference>
<protein>
    <recommendedName>
        <fullName evidence="1">SigF-like NTF2-like domain-containing protein</fullName>
    </recommendedName>
</protein>
<organism evidence="2 3">
    <name type="scientific">Rhizophagus irregularis (strain DAOM 197198w)</name>
    <name type="common">Glomus intraradices</name>
    <dbReference type="NCBI Taxonomy" id="1432141"/>
    <lineage>
        <taxon>Eukaryota</taxon>
        <taxon>Fungi</taxon>
        <taxon>Fungi incertae sedis</taxon>
        <taxon>Mucoromycota</taxon>
        <taxon>Glomeromycotina</taxon>
        <taxon>Glomeromycetes</taxon>
        <taxon>Glomerales</taxon>
        <taxon>Glomeraceae</taxon>
        <taxon>Rhizophagus</taxon>
    </lineage>
</organism>
<dbReference type="STRING" id="1432141.A0A015LJ40"/>
<evidence type="ECO:0000259" key="1">
    <source>
        <dbReference type="Pfam" id="PF24840"/>
    </source>
</evidence>
<dbReference type="InterPro" id="IPR057514">
    <property type="entry name" value="NTF2_SigF"/>
</dbReference>
<name>A0A015LJ40_RHIIW</name>